<dbReference type="EMBL" id="BAAAGG010000005">
    <property type="protein sequence ID" value="GAA0758356.1"/>
    <property type="molecule type" value="Genomic_DNA"/>
</dbReference>
<dbReference type="RefSeq" id="WP_224454070.1">
    <property type="nucleotide sequence ID" value="NZ_BAAAGG010000005.1"/>
</dbReference>
<accession>A0ABP3VLD4</accession>
<proteinExistence type="predicted"/>
<protein>
    <recommendedName>
        <fullName evidence="3">Tetratricopeptide repeat protein</fullName>
    </recommendedName>
</protein>
<gene>
    <name evidence="1" type="ORF">GCM10009433_15460</name>
</gene>
<sequence length="516" mass="61167">MIKDQKDNLFLLIKTLTKSEKRQFKLYVGRLGGNTDSKFLNLFNFLDKASKYNEKEILNTGFVKKQQLANVKAHLYKQILISLKLNPFHQNVRSQIREQTEFATILYHKGLYKQSLKILDKAKEIAVSHEEKNLVYEIVELEKLIEAQYITRSIASRADDLIEQSSKFSHLNVLASTLSNLSLKLYSIILKSGYVKSDSEKKEILDYFNAHLPEFDIKDLGFREKLWLYNSYLWLSFLIQDFTACYKYSKKWVELFQEHPKMISLNPVWFLKGNQYLLESLFFIQDHKRFEAVMDDMKHQISKSTFPKDDNIEGLVFLYLNTDRLNLCFMKGLFDEGLNLVDDILKGIKRFKDRIDEHHIMVFYYKIASLHFCVGNNKECIRYLNKIISNKSLTMREDLMCFSRILNLFAHYDAGMDYHLDTHLRSTYKFLLKMNELNEVQTEIINFMKALPDIFPHDVKSAFKEILEKLKKYEKDPYERRAFLYLDIISWLESKITNVSVDQIIRNKFLEKNVKS</sequence>
<dbReference type="Proteomes" id="UP001500185">
    <property type="component" value="Unassembled WGS sequence"/>
</dbReference>
<evidence type="ECO:0000313" key="2">
    <source>
        <dbReference type="Proteomes" id="UP001500185"/>
    </source>
</evidence>
<organism evidence="1 2">
    <name type="scientific">Psychroflexus lacisalsi</name>
    <dbReference type="NCBI Taxonomy" id="503928"/>
    <lineage>
        <taxon>Bacteria</taxon>
        <taxon>Pseudomonadati</taxon>
        <taxon>Bacteroidota</taxon>
        <taxon>Flavobacteriia</taxon>
        <taxon>Flavobacteriales</taxon>
        <taxon>Flavobacteriaceae</taxon>
        <taxon>Psychroflexus</taxon>
    </lineage>
</organism>
<evidence type="ECO:0008006" key="3">
    <source>
        <dbReference type="Google" id="ProtNLM"/>
    </source>
</evidence>
<name>A0ABP3VLD4_9FLAO</name>
<reference evidence="2" key="1">
    <citation type="journal article" date="2019" name="Int. J. Syst. Evol. Microbiol.">
        <title>The Global Catalogue of Microorganisms (GCM) 10K type strain sequencing project: providing services to taxonomists for standard genome sequencing and annotation.</title>
        <authorList>
            <consortium name="The Broad Institute Genomics Platform"/>
            <consortium name="The Broad Institute Genome Sequencing Center for Infectious Disease"/>
            <person name="Wu L."/>
            <person name="Ma J."/>
        </authorList>
    </citation>
    <scope>NUCLEOTIDE SEQUENCE [LARGE SCALE GENOMIC DNA]</scope>
    <source>
        <strain evidence="2">JCM 16231</strain>
    </source>
</reference>
<keyword evidence="2" id="KW-1185">Reference proteome</keyword>
<evidence type="ECO:0000313" key="1">
    <source>
        <dbReference type="EMBL" id="GAA0758356.1"/>
    </source>
</evidence>
<comment type="caution">
    <text evidence="1">The sequence shown here is derived from an EMBL/GenBank/DDBJ whole genome shotgun (WGS) entry which is preliminary data.</text>
</comment>